<dbReference type="InterPro" id="IPR029063">
    <property type="entry name" value="SAM-dependent_MTases_sf"/>
</dbReference>
<comment type="caution">
    <text evidence="1">The sequence shown here is derived from an EMBL/GenBank/DDBJ whole genome shotgun (WGS) entry which is preliminary data.</text>
</comment>
<dbReference type="AlphaFoldDB" id="A0A7J6RPY8"/>
<dbReference type="Proteomes" id="UP000574390">
    <property type="component" value="Unassembled WGS sequence"/>
</dbReference>
<dbReference type="CDD" id="cd02440">
    <property type="entry name" value="AdoMet_MTases"/>
    <property type="match status" value="1"/>
</dbReference>
<dbReference type="GO" id="GO:0032259">
    <property type="term" value="P:methylation"/>
    <property type="evidence" value="ECO:0007669"/>
    <property type="project" value="UniProtKB-KW"/>
</dbReference>
<name>A0A7J6RPY8_PEROL</name>
<dbReference type="EMBL" id="JABANM010020764">
    <property type="protein sequence ID" value="KAF4722292.1"/>
    <property type="molecule type" value="Genomic_DNA"/>
</dbReference>
<keyword evidence="1" id="KW-0489">Methyltransferase</keyword>
<dbReference type="PANTHER" id="PTHR12890">
    <property type="entry name" value="DREV PROTEIN"/>
    <property type="match status" value="1"/>
</dbReference>
<dbReference type="PANTHER" id="PTHR12890:SF0">
    <property type="entry name" value="PROTEIN-L-HISTIDINE N-PROS-METHYLTRANSFERASE"/>
    <property type="match status" value="1"/>
</dbReference>
<keyword evidence="1" id="KW-0808">Transferase</keyword>
<dbReference type="SUPFAM" id="SSF53335">
    <property type="entry name" value="S-adenosyl-L-methionine-dependent methyltransferases"/>
    <property type="match status" value="1"/>
</dbReference>
<reference evidence="1 2" key="1">
    <citation type="submission" date="2020-04" db="EMBL/GenBank/DDBJ databases">
        <title>Perkinsus olseni comparative genomics.</title>
        <authorList>
            <person name="Bogema D.R."/>
        </authorList>
    </citation>
    <scope>NUCLEOTIDE SEQUENCE [LARGE SCALE GENOMIC DNA]</scope>
    <source>
        <strain evidence="1">ATCC PRA-205</strain>
    </source>
</reference>
<dbReference type="Gene3D" id="3.40.50.150">
    <property type="entry name" value="Vaccinia Virus protein VP39"/>
    <property type="match status" value="1"/>
</dbReference>
<evidence type="ECO:0000313" key="2">
    <source>
        <dbReference type="Proteomes" id="UP000574390"/>
    </source>
</evidence>
<evidence type="ECO:0000313" key="1">
    <source>
        <dbReference type="EMBL" id="KAF4722292.1"/>
    </source>
</evidence>
<dbReference type="Pfam" id="PF05219">
    <property type="entry name" value="DREV"/>
    <property type="match status" value="1"/>
</dbReference>
<dbReference type="GO" id="GO:0106370">
    <property type="term" value="F:protein-L-histidine N-pros-methyltransferase activity"/>
    <property type="evidence" value="ECO:0007669"/>
    <property type="project" value="InterPro"/>
</dbReference>
<accession>A0A7J6RPY8</accession>
<dbReference type="InterPro" id="IPR007884">
    <property type="entry name" value="METL9"/>
</dbReference>
<gene>
    <name evidence="1" type="primary">METTL9</name>
    <name evidence="1" type="ORF">FOZ62_001352</name>
</gene>
<organism evidence="1 2">
    <name type="scientific">Perkinsus olseni</name>
    <name type="common">Perkinsus atlanticus</name>
    <dbReference type="NCBI Taxonomy" id="32597"/>
    <lineage>
        <taxon>Eukaryota</taxon>
        <taxon>Sar</taxon>
        <taxon>Alveolata</taxon>
        <taxon>Perkinsozoa</taxon>
        <taxon>Perkinsea</taxon>
        <taxon>Perkinsida</taxon>
        <taxon>Perkinsidae</taxon>
        <taxon>Perkinsus</taxon>
    </lineage>
</organism>
<sequence>MTARGDYFRQMLALATRPLVIDDAPLPYRRANADGLPSAYPGLDYNTMRIRLRYAVEVDALGGDLAEKWVPLSVDDDELCDFITRHVRNPESSAVSLLYRCFTWISTLSLCPCIYHYDVQAVLQRPRLFMLSEGQWRRVLEASALDLEGLMRHYRCLDIGAGCGDLTAQFMNIFHTGGVTATEVSKMMCRRLRQKGIRAVRTLDPTLAEVSPDHRQFDAVFCLNVLDRCKSPRKLLGRIAELVLPGGTVVISLPLPLAQLDALRNDRKEQEQERLVSSELDTCDNPL</sequence>
<protein>
    <submittedName>
        <fullName evidence="1">Methyltransferase-like protein 9</fullName>
    </submittedName>
</protein>
<proteinExistence type="predicted"/>